<dbReference type="EMBL" id="FNQV01000009">
    <property type="protein sequence ID" value="SEA42538.1"/>
    <property type="molecule type" value="Genomic_DNA"/>
</dbReference>
<dbReference type="Proteomes" id="UP000199288">
    <property type="component" value="Unassembled WGS sequence"/>
</dbReference>
<feature type="binding site" evidence="11">
    <location>
        <position position="35"/>
    </location>
    <ligand>
        <name>L-tyrosine</name>
        <dbReference type="ChEBI" id="CHEBI:58315"/>
    </ligand>
</feature>
<name>A0A1H4B3C1_9ACTO</name>
<comment type="catalytic activity">
    <reaction evidence="9 11">
        <text>tRNA(Tyr) + L-tyrosine + ATP = L-tyrosyl-tRNA(Tyr) + AMP + diphosphate + H(+)</text>
        <dbReference type="Rhea" id="RHEA:10220"/>
        <dbReference type="Rhea" id="RHEA-COMP:9706"/>
        <dbReference type="Rhea" id="RHEA-COMP:9707"/>
        <dbReference type="ChEBI" id="CHEBI:15378"/>
        <dbReference type="ChEBI" id="CHEBI:30616"/>
        <dbReference type="ChEBI" id="CHEBI:33019"/>
        <dbReference type="ChEBI" id="CHEBI:58315"/>
        <dbReference type="ChEBI" id="CHEBI:78442"/>
        <dbReference type="ChEBI" id="CHEBI:78536"/>
        <dbReference type="ChEBI" id="CHEBI:456215"/>
        <dbReference type="EC" id="6.1.1.1"/>
    </reaction>
</comment>
<evidence type="ECO:0000256" key="3">
    <source>
        <dbReference type="ARBA" id="ARBA00022598"/>
    </source>
</evidence>
<evidence type="ECO:0000256" key="2">
    <source>
        <dbReference type="ARBA" id="ARBA00022490"/>
    </source>
</evidence>
<organism evidence="14 15">
    <name type="scientific">Bowdeniella nasicola</name>
    <dbReference type="NCBI Taxonomy" id="208480"/>
    <lineage>
        <taxon>Bacteria</taxon>
        <taxon>Bacillati</taxon>
        <taxon>Actinomycetota</taxon>
        <taxon>Actinomycetes</taxon>
        <taxon>Actinomycetales</taxon>
        <taxon>Actinomycetaceae</taxon>
        <taxon>Bowdeniella</taxon>
    </lineage>
</organism>
<comment type="function">
    <text evidence="11">Catalyzes the attachment of tyrosine to tRNA(Tyr) in a two-step reaction: tyrosine is first activated by ATP to form Tyr-AMP and then transferred to the acceptor end of tRNA(Tyr).</text>
</comment>
<dbReference type="GO" id="GO:0006437">
    <property type="term" value="P:tyrosyl-tRNA aminoacylation"/>
    <property type="evidence" value="ECO:0007669"/>
    <property type="project" value="UniProtKB-UniRule"/>
</dbReference>
<dbReference type="PANTHER" id="PTHR11766">
    <property type="entry name" value="TYROSYL-TRNA SYNTHETASE"/>
    <property type="match status" value="1"/>
</dbReference>
<evidence type="ECO:0000256" key="4">
    <source>
        <dbReference type="ARBA" id="ARBA00022741"/>
    </source>
</evidence>
<dbReference type="InterPro" id="IPR024088">
    <property type="entry name" value="Tyr-tRNA-ligase_bac-type"/>
</dbReference>
<dbReference type="Pfam" id="PF22421">
    <property type="entry name" value="SYY_C-terminal"/>
    <property type="match status" value="1"/>
</dbReference>
<dbReference type="SUPFAM" id="SSF55174">
    <property type="entry name" value="Alpha-L RNA-binding motif"/>
    <property type="match status" value="1"/>
</dbReference>
<evidence type="ECO:0000313" key="15">
    <source>
        <dbReference type="Proteomes" id="UP000199288"/>
    </source>
</evidence>
<keyword evidence="15" id="KW-1185">Reference proteome</keyword>
<evidence type="ECO:0000313" key="14">
    <source>
        <dbReference type="EMBL" id="SEA42538.1"/>
    </source>
</evidence>
<dbReference type="FunFam" id="3.40.50.620:FF:000008">
    <property type="entry name" value="Tyrosine--tRNA ligase"/>
    <property type="match status" value="1"/>
</dbReference>
<dbReference type="InterPro" id="IPR024107">
    <property type="entry name" value="Tyr-tRNA-ligase_bac_1"/>
</dbReference>
<comment type="subcellular location">
    <subcellularLocation>
        <location evidence="1 11">Cytoplasm</location>
    </subcellularLocation>
</comment>
<dbReference type="EC" id="6.1.1.1" evidence="11"/>
<dbReference type="GO" id="GO:0004831">
    <property type="term" value="F:tyrosine-tRNA ligase activity"/>
    <property type="evidence" value="ECO:0007669"/>
    <property type="project" value="UniProtKB-UniRule"/>
</dbReference>
<keyword evidence="2 11" id="KW-0963">Cytoplasm</keyword>
<feature type="binding site" evidence="11">
    <location>
        <position position="174"/>
    </location>
    <ligand>
        <name>L-tyrosine</name>
        <dbReference type="ChEBI" id="CHEBI:58315"/>
    </ligand>
</feature>
<evidence type="ECO:0000256" key="12">
    <source>
        <dbReference type="PROSITE-ProRule" id="PRU00182"/>
    </source>
</evidence>
<evidence type="ECO:0000256" key="9">
    <source>
        <dbReference type="ARBA" id="ARBA00048248"/>
    </source>
</evidence>
<dbReference type="OrthoDB" id="9804243at2"/>
<evidence type="ECO:0000256" key="8">
    <source>
        <dbReference type="ARBA" id="ARBA00023146"/>
    </source>
</evidence>
<feature type="short sequence motif" description="'KMSKS' region" evidence="11">
    <location>
        <begin position="230"/>
        <end position="234"/>
    </location>
</feature>
<dbReference type="Gene3D" id="1.10.240.10">
    <property type="entry name" value="Tyrosyl-Transfer RNA Synthetase"/>
    <property type="match status" value="1"/>
</dbReference>
<dbReference type="GO" id="GO:0042803">
    <property type="term" value="F:protein homodimerization activity"/>
    <property type="evidence" value="ECO:0007669"/>
    <property type="project" value="UniProtKB-ARBA"/>
</dbReference>
<keyword evidence="3 11" id="KW-0436">Ligase</keyword>
<protein>
    <recommendedName>
        <fullName evidence="11">Tyrosine--tRNA ligase</fullName>
        <ecNumber evidence="11">6.1.1.1</ecNumber>
    </recommendedName>
    <alternativeName>
        <fullName evidence="11">Tyrosyl-tRNA synthetase</fullName>
        <shortName evidence="11">TyrRS</shortName>
    </alternativeName>
</protein>
<dbReference type="GO" id="GO:0005829">
    <property type="term" value="C:cytosol"/>
    <property type="evidence" value="ECO:0007669"/>
    <property type="project" value="TreeGrafter"/>
</dbReference>
<comment type="subunit">
    <text evidence="11">Homodimer.</text>
</comment>
<dbReference type="Pfam" id="PF00579">
    <property type="entry name" value="tRNA-synt_1b"/>
    <property type="match status" value="1"/>
</dbReference>
<comment type="similarity">
    <text evidence="10 11">Belongs to the class-I aminoacyl-tRNA synthetase family. TyrS type 1 subfamily.</text>
</comment>
<keyword evidence="7 11" id="KW-0648">Protein biosynthesis</keyword>
<keyword evidence="8 11" id="KW-0030">Aminoacyl-tRNA synthetase</keyword>
<dbReference type="InterPro" id="IPR002307">
    <property type="entry name" value="Tyr-tRNA-ligase"/>
</dbReference>
<dbReference type="GO" id="GO:0005524">
    <property type="term" value="F:ATP binding"/>
    <property type="evidence" value="ECO:0007669"/>
    <property type="project" value="UniProtKB-UniRule"/>
</dbReference>
<dbReference type="AlphaFoldDB" id="A0A1H4B3C1"/>
<evidence type="ECO:0000256" key="6">
    <source>
        <dbReference type="ARBA" id="ARBA00022884"/>
    </source>
</evidence>
<feature type="domain" description="Tyrosine--tRNA ligase SYY-like C-terminal" evidence="13">
    <location>
        <begin position="337"/>
        <end position="414"/>
    </location>
</feature>
<dbReference type="FunFam" id="1.10.240.10:FF:000001">
    <property type="entry name" value="Tyrosine--tRNA ligase"/>
    <property type="match status" value="1"/>
</dbReference>
<dbReference type="InterPro" id="IPR036986">
    <property type="entry name" value="S4_RNA-bd_sf"/>
</dbReference>
<dbReference type="Gene3D" id="3.40.50.620">
    <property type="entry name" value="HUPs"/>
    <property type="match status" value="1"/>
</dbReference>
<dbReference type="HAMAP" id="MF_02006">
    <property type="entry name" value="Tyr_tRNA_synth_type1"/>
    <property type="match status" value="1"/>
</dbReference>
<feature type="binding site" evidence="11">
    <location>
        <position position="170"/>
    </location>
    <ligand>
        <name>L-tyrosine</name>
        <dbReference type="ChEBI" id="CHEBI:58315"/>
    </ligand>
</feature>
<evidence type="ECO:0000259" key="13">
    <source>
        <dbReference type="Pfam" id="PF22421"/>
    </source>
</evidence>
<dbReference type="GO" id="GO:0003723">
    <property type="term" value="F:RNA binding"/>
    <property type="evidence" value="ECO:0007669"/>
    <property type="project" value="UniProtKB-KW"/>
</dbReference>
<evidence type="ECO:0000256" key="5">
    <source>
        <dbReference type="ARBA" id="ARBA00022840"/>
    </source>
</evidence>
<dbReference type="InterPro" id="IPR002305">
    <property type="entry name" value="aa-tRNA-synth_Ic"/>
</dbReference>
<proteinExistence type="inferred from homology"/>
<gene>
    <name evidence="11" type="primary">tyrS</name>
    <name evidence="14" type="ORF">SAMN02910418_01552</name>
</gene>
<comment type="caution">
    <text evidence="11">Lacks conserved residue(s) required for the propagation of feature annotation.</text>
</comment>
<dbReference type="CDD" id="cd00805">
    <property type="entry name" value="TyrRS_core"/>
    <property type="match status" value="1"/>
</dbReference>
<dbReference type="InterPro" id="IPR014729">
    <property type="entry name" value="Rossmann-like_a/b/a_fold"/>
</dbReference>
<dbReference type="RefSeq" id="WP_092564615.1">
    <property type="nucleotide sequence ID" value="NZ_FNQV01000009.1"/>
</dbReference>
<accession>A0A1H4B3C1</accession>
<dbReference type="PRINTS" id="PR01040">
    <property type="entry name" value="TRNASYNTHTYR"/>
</dbReference>
<keyword evidence="4 11" id="KW-0547">Nucleotide-binding</keyword>
<dbReference type="InterPro" id="IPR054608">
    <property type="entry name" value="SYY-like_C"/>
</dbReference>
<sequence length="421" mass="45813">MNTLLEELQWRGFIAQHTDLDALDAALEEGPITFYAGYDPTAASLHHGHLVQLMLMKHLQNAGHKPLALVGGATGLIGDPRMSGERTLNPSDVVAEWVEKLRGQISRFLSFEGENAAVMVNNYDWTKDISAISLMRDLGKHFRMGTMLAKESVAARLRSDEGLSFTEFSYQILQANDFAELYRRYGCTLETGGNDQWGNIIGGVDFVRKSLGATVHAFTTPLITKADGTKFGKSEGGAIWLDPEMLSPYDFFQFWINVDDVEVPKLLKIFTMLPREEIERVIAEHEANPRARLGQRTLAREVTSLVHGAGAAADVEAASGALFGSGDLATIDAQTLKDATAQLPSADLTLGESTIVDVLVDSGLEKGRSAARRTVASGGAYLNNVKVEDEDAVITEADLLPGECVLVRRGRRNLAVARPKA</sequence>
<feature type="binding site" evidence="11">
    <location>
        <position position="233"/>
    </location>
    <ligand>
        <name>ATP</name>
        <dbReference type="ChEBI" id="CHEBI:30616"/>
    </ligand>
</feature>
<dbReference type="Gene3D" id="3.10.290.10">
    <property type="entry name" value="RNA-binding S4 domain"/>
    <property type="match status" value="1"/>
</dbReference>
<keyword evidence="6 12" id="KW-0694">RNA-binding</keyword>
<evidence type="ECO:0000256" key="10">
    <source>
        <dbReference type="ARBA" id="ARBA00060965"/>
    </source>
</evidence>
<evidence type="ECO:0000256" key="1">
    <source>
        <dbReference type="ARBA" id="ARBA00004496"/>
    </source>
</evidence>
<reference evidence="15" key="1">
    <citation type="submission" date="2016-10" db="EMBL/GenBank/DDBJ databases">
        <authorList>
            <person name="Varghese N."/>
            <person name="Submissions S."/>
        </authorList>
    </citation>
    <scope>NUCLEOTIDE SEQUENCE [LARGE SCALE GENOMIC DNA]</scope>
    <source>
        <strain evidence="15">KPR-1</strain>
    </source>
</reference>
<dbReference type="SUPFAM" id="SSF52374">
    <property type="entry name" value="Nucleotidylyl transferase"/>
    <property type="match status" value="1"/>
</dbReference>
<keyword evidence="5 11" id="KW-0067">ATP-binding</keyword>
<dbReference type="PANTHER" id="PTHR11766:SF0">
    <property type="entry name" value="TYROSINE--TRNA LIGASE, MITOCHONDRIAL"/>
    <property type="match status" value="1"/>
</dbReference>
<dbReference type="NCBIfam" id="TIGR00234">
    <property type="entry name" value="tyrS"/>
    <property type="match status" value="1"/>
</dbReference>
<dbReference type="PROSITE" id="PS50889">
    <property type="entry name" value="S4"/>
    <property type="match status" value="1"/>
</dbReference>
<evidence type="ECO:0000256" key="7">
    <source>
        <dbReference type="ARBA" id="ARBA00022917"/>
    </source>
</evidence>
<evidence type="ECO:0000256" key="11">
    <source>
        <dbReference type="HAMAP-Rule" id="MF_02006"/>
    </source>
</evidence>